<feature type="non-terminal residue" evidence="1">
    <location>
        <position position="1"/>
    </location>
</feature>
<evidence type="ECO:0000313" key="2">
    <source>
        <dbReference type="Proteomes" id="UP001431783"/>
    </source>
</evidence>
<accession>A0AAW1U0P2</accession>
<name>A0AAW1U0P2_9CUCU</name>
<comment type="caution">
    <text evidence="1">The sequence shown here is derived from an EMBL/GenBank/DDBJ whole genome shotgun (WGS) entry which is preliminary data.</text>
</comment>
<evidence type="ECO:0000313" key="1">
    <source>
        <dbReference type="EMBL" id="KAK9873917.1"/>
    </source>
</evidence>
<sequence>NTSKFTQTICIYRQRTTTSDLGKLYKRSISKCSSSSTKFNSTENITGTPILISEVEYAVANLKDGKTPGEDMIHAEVLKLMDPKILCNKIYGSVIIPTGWLRSIFIALPKKNKA</sequence>
<protein>
    <submittedName>
        <fullName evidence="1">Uncharacterized protein</fullName>
    </submittedName>
</protein>
<gene>
    <name evidence="1" type="ORF">WA026_002271</name>
</gene>
<dbReference type="AlphaFoldDB" id="A0AAW1U0P2"/>
<proteinExistence type="predicted"/>
<organism evidence="1 2">
    <name type="scientific">Henosepilachna vigintioctopunctata</name>
    <dbReference type="NCBI Taxonomy" id="420089"/>
    <lineage>
        <taxon>Eukaryota</taxon>
        <taxon>Metazoa</taxon>
        <taxon>Ecdysozoa</taxon>
        <taxon>Arthropoda</taxon>
        <taxon>Hexapoda</taxon>
        <taxon>Insecta</taxon>
        <taxon>Pterygota</taxon>
        <taxon>Neoptera</taxon>
        <taxon>Endopterygota</taxon>
        <taxon>Coleoptera</taxon>
        <taxon>Polyphaga</taxon>
        <taxon>Cucujiformia</taxon>
        <taxon>Coccinelloidea</taxon>
        <taxon>Coccinellidae</taxon>
        <taxon>Epilachninae</taxon>
        <taxon>Epilachnini</taxon>
        <taxon>Henosepilachna</taxon>
    </lineage>
</organism>
<reference evidence="1 2" key="1">
    <citation type="submission" date="2023-03" db="EMBL/GenBank/DDBJ databases">
        <title>Genome insight into feeding habits of ladybird beetles.</title>
        <authorList>
            <person name="Li H.-S."/>
            <person name="Huang Y.-H."/>
            <person name="Pang H."/>
        </authorList>
    </citation>
    <scope>NUCLEOTIDE SEQUENCE [LARGE SCALE GENOMIC DNA]</scope>
    <source>
        <strain evidence="1">SYSU_2023b</strain>
        <tissue evidence="1">Whole body</tissue>
    </source>
</reference>
<keyword evidence="2" id="KW-1185">Reference proteome</keyword>
<dbReference type="Proteomes" id="UP001431783">
    <property type="component" value="Unassembled WGS sequence"/>
</dbReference>
<dbReference type="EMBL" id="JARQZJ010000031">
    <property type="protein sequence ID" value="KAK9873917.1"/>
    <property type="molecule type" value="Genomic_DNA"/>
</dbReference>